<proteinExistence type="predicted"/>
<sequence length="819" mass="90695">MAFDLLVVPVKKPYEVDIVKPLKNLIQSSYSSSGSEYTEASTEFGKMRNSAVFKVYEKYESSLPVVYNYFDQLCALETKIPVQELQVPFKYKDAFDKGTIFGGRASLTVSSLAFEKVCLLFNIAALQSAVAANQSFDSDDGLKAAAKLFQQSSGIFAHLKGAAPAAIPQEPTPDLNPDCLQVLSSLMVAQAQEVFILKAMRDNVKELLIAKLCCQCEEMYADVLKIMQKESLRTLWDKEWITTVAGKQAGFHGLTMLYQSLVNRANKQVGQEISRLQKAVELFNAAKTRSGKPSFFEEYANKAQRHLTEAKKDNDFIYNEQIPDINTLEGPGKMQLAKSQALAPPLNKEFKDIFANLVPVALHQALVASDARKTELINAEIMKLRESTQTLNAILSSLNLPAAIEDTAKGTSVPPSLLEKANTLRSKGGIESIRSLIDELPEALKRNREILDEAERLLNDERDSDNQLRAQFKEKWTRTPSDKLTEMFRTNVTKYREIINNAVAADRVVREKFDNNVVGMELLSKTPSELQEAIPQAAGERASLSPSSQRLRELMHKVDQIKSDRDSLESELKSATLDIKEKFLEALAADGAIDEAAISVSELGKAFSPYQRRVQASLQEQEQLVAEIQEQHAEFSRESGAGTNSRDALLKQLAAAYDVFTELQNNLKEGSKFYNDLTELLIIFQNKISDYCFARKTEKEELMKDLTSATSRSAVPATPSIPQHHSDASNFSATSAGSGQPSAPGNVPYPTQIPNMPIPYGASSQAPYPTYMPPPMPQCFNPYATLPYPGAYQFPQGPQYGTWPGPGGSYPGYPQQPPQ</sequence>
<dbReference type="CDD" id="cd09240">
    <property type="entry name" value="BRO1_Alix"/>
    <property type="match status" value="1"/>
</dbReference>
<dbReference type="GO" id="GO:0005768">
    <property type="term" value="C:endosome"/>
    <property type="evidence" value="ECO:0007669"/>
    <property type="project" value="TreeGrafter"/>
</dbReference>
<dbReference type="InterPro" id="IPR004328">
    <property type="entry name" value="BRO1_dom"/>
</dbReference>
<reference evidence="4" key="1">
    <citation type="submission" date="2018-07" db="EMBL/GenBank/DDBJ databases">
        <authorList>
            <person name="Quirk P.G."/>
            <person name="Krulwich T.A."/>
        </authorList>
    </citation>
    <scope>NUCLEOTIDE SEQUENCE</scope>
</reference>
<dbReference type="Pfam" id="PF03097">
    <property type="entry name" value="BRO1"/>
    <property type="match status" value="1"/>
</dbReference>
<dbReference type="CDD" id="cd09235">
    <property type="entry name" value="V_Alix"/>
    <property type="match status" value="1"/>
</dbReference>
<evidence type="ECO:0000256" key="2">
    <source>
        <dbReference type="SAM" id="MobiDB-lite"/>
    </source>
</evidence>
<dbReference type="InterPro" id="IPR038499">
    <property type="entry name" value="BRO1_sf"/>
</dbReference>
<dbReference type="SMART" id="SM01041">
    <property type="entry name" value="BRO1"/>
    <property type="match status" value="1"/>
</dbReference>
<dbReference type="VEuPathDB" id="VectorBase:CSON012055"/>
<dbReference type="GO" id="GO:0000281">
    <property type="term" value="P:mitotic cytokinesis"/>
    <property type="evidence" value="ECO:0007669"/>
    <property type="project" value="TreeGrafter"/>
</dbReference>
<dbReference type="Pfam" id="PF13949">
    <property type="entry name" value="ALIX_LYPXL_bnd"/>
    <property type="match status" value="1"/>
</dbReference>
<dbReference type="FunFam" id="1.25.40.280:FF:000001">
    <property type="entry name" value="programmed cell death 6-interacting protein-like isoform X1"/>
    <property type="match status" value="1"/>
</dbReference>
<feature type="compositionally biased region" description="Polar residues" evidence="2">
    <location>
        <begin position="720"/>
        <end position="743"/>
    </location>
</feature>
<feature type="coiled-coil region" evidence="1">
    <location>
        <begin position="611"/>
        <end position="638"/>
    </location>
</feature>
<dbReference type="Gene3D" id="1.25.40.280">
    <property type="entry name" value="alix/aip1 like domains"/>
    <property type="match status" value="1"/>
</dbReference>
<dbReference type="OMA" id="VSHAEEM"/>
<organism evidence="4">
    <name type="scientific">Culicoides sonorensis</name>
    <name type="common">Biting midge</name>
    <dbReference type="NCBI Taxonomy" id="179676"/>
    <lineage>
        <taxon>Eukaryota</taxon>
        <taxon>Metazoa</taxon>
        <taxon>Ecdysozoa</taxon>
        <taxon>Arthropoda</taxon>
        <taxon>Hexapoda</taxon>
        <taxon>Insecta</taxon>
        <taxon>Pterygota</taxon>
        <taxon>Neoptera</taxon>
        <taxon>Endopterygota</taxon>
        <taxon>Diptera</taxon>
        <taxon>Nematocera</taxon>
        <taxon>Chironomoidea</taxon>
        <taxon>Ceratopogonidae</taxon>
        <taxon>Ceratopogoninae</taxon>
        <taxon>Culicoides</taxon>
        <taxon>Monoculicoides</taxon>
    </lineage>
</organism>
<dbReference type="InterPro" id="IPR025304">
    <property type="entry name" value="ALIX_V_dom"/>
</dbReference>
<name>A0A336M9W6_CULSO</name>
<evidence type="ECO:0000313" key="4">
    <source>
        <dbReference type="EMBL" id="SSX25167.1"/>
    </source>
</evidence>
<dbReference type="AlphaFoldDB" id="A0A336M9W6"/>
<feature type="region of interest" description="Disordered" evidence="2">
    <location>
        <begin position="794"/>
        <end position="819"/>
    </location>
</feature>
<dbReference type="EMBL" id="UFQT01000550">
    <property type="protein sequence ID" value="SSX25167.1"/>
    <property type="molecule type" value="Genomic_DNA"/>
</dbReference>
<feature type="coiled-coil region" evidence="1">
    <location>
        <begin position="551"/>
        <end position="578"/>
    </location>
</feature>
<protein>
    <submittedName>
        <fullName evidence="4">CSON012055 protein</fullName>
    </submittedName>
</protein>
<gene>
    <name evidence="4" type="primary">CSON012055</name>
</gene>
<dbReference type="PANTHER" id="PTHR23030">
    <property type="entry name" value="PCD6 INTERACTING PROTEIN-RELATED"/>
    <property type="match status" value="1"/>
</dbReference>
<feature type="region of interest" description="Disordered" evidence="2">
    <location>
        <begin position="713"/>
        <end position="748"/>
    </location>
</feature>
<dbReference type="PANTHER" id="PTHR23030:SF39">
    <property type="entry name" value="PROGRAMMED CELL DEATH 6-INTERACTING PROTEIN"/>
    <property type="match status" value="1"/>
</dbReference>
<dbReference type="PROSITE" id="PS51180">
    <property type="entry name" value="BRO1"/>
    <property type="match status" value="1"/>
</dbReference>
<keyword evidence="1" id="KW-0175">Coiled coil</keyword>
<feature type="domain" description="BRO1" evidence="3">
    <location>
        <begin position="4"/>
        <end position="395"/>
    </location>
</feature>
<dbReference type="Gene3D" id="1.20.120.560">
    <property type="entry name" value="alix/aip1 in complex with the ypdl late domain"/>
    <property type="match status" value="1"/>
</dbReference>
<dbReference type="Gene3D" id="1.20.140.50">
    <property type="entry name" value="alix/aip1 like domains"/>
    <property type="match status" value="1"/>
</dbReference>
<evidence type="ECO:0000256" key="1">
    <source>
        <dbReference type="SAM" id="Coils"/>
    </source>
</evidence>
<accession>A0A336M9W6</accession>
<evidence type="ECO:0000259" key="3">
    <source>
        <dbReference type="PROSITE" id="PS51180"/>
    </source>
</evidence>
<feature type="coiled-coil region" evidence="1">
    <location>
        <begin position="444"/>
        <end position="471"/>
    </location>
</feature>